<feature type="compositionally biased region" description="Polar residues" evidence="3">
    <location>
        <begin position="133"/>
        <end position="159"/>
    </location>
</feature>
<dbReference type="RefSeq" id="XP_046042592.1">
    <property type="nucleotide sequence ID" value="XM_046194295.1"/>
</dbReference>
<organism evidence="5 6">
    <name type="scientific">Fusarium redolens</name>
    <dbReference type="NCBI Taxonomy" id="48865"/>
    <lineage>
        <taxon>Eukaryota</taxon>
        <taxon>Fungi</taxon>
        <taxon>Dikarya</taxon>
        <taxon>Ascomycota</taxon>
        <taxon>Pezizomycotina</taxon>
        <taxon>Sordariomycetes</taxon>
        <taxon>Hypocreomycetidae</taxon>
        <taxon>Hypocreales</taxon>
        <taxon>Nectriaceae</taxon>
        <taxon>Fusarium</taxon>
        <taxon>Fusarium redolens species complex</taxon>
    </lineage>
</organism>
<dbReference type="SMART" id="SM00066">
    <property type="entry name" value="GAL4"/>
    <property type="match status" value="1"/>
</dbReference>
<dbReference type="PROSITE" id="PS50048">
    <property type="entry name" value="ZN2_CY6_FUNGAL_2"/>
    <property type="match status" value="1"/>
</dbReference>
<evidence type="ECO:0000313" key="6">
    <source>
        <dbReference type="Proteomes" id="UP000720189"/>
    </source>
</evidence>
<feature type="region of interest" description="Disordered" evidence="3">
    <location>
        <begin position="133"/>
        <end position="165"/>
    </location>
</feature>
<evidence type="ECO:0000256" key="2">
    <source>
        <dbReference type="ARBA" id="ARBA00023242"/>
    </source>
</evidence>
<sequence>MEGQKPAKLSKSCVPCRDHKIKCDAPVRGLPCSNCIRRSCYDRCILPTRKHRQVNTVEGRRTRVRPSPPYIHPALPESDKAFPSSNAMPSSNSPESTTVAQTCPFADKADKCRDPMKYQISLNYINILEQAESNGTQSRDQSNALVEESPNSATSSSKSFGHPNIISRQLDPGDQEFLVGKGVFYIPLQHCVEALLRAYFDFIDPFAPIMDRPDFIRSYMSGCYSLFVMHAILASGALHVSLDTILECGAQSRLEAQTSFSSKATLLYDFGCETNHLHLLQGCVLLGGVLIPSAVEKDCF</sequence>
<protein>
    <recommendedName>
        <fullName evidence="4">Zn(2)-C6 fungal-type domain-containing protein</fullName>
    </recommendedName>
</protein>
<feature type="region of interest" description="Disordered" evidence="3">
    <location>
        <begin position="55"/>
        <end position="99"/>
    </location>
</feature>
<dbReference type="GeneID" id="70224249"/>
<dbReference type="InterPro" id="IPR001138">
    <property type="entry name" value="Zn2Cys6_DnaBD"/>
</dbReference>
<dbReference type="Proteomes" id="UP000720189">
    <property type="component" value="Unassembled WGS sequence"/>
</dbReference>
<dbReference type="GO" id="GO:0000981">
    <property type="term" value="F:DNA-binding transcription factor activity, RNA polymerase II-specific"/>
    <property type="evidence" value="ECO:0007669"/>
    <property type="project" value="InterPro"/>
</dbReference>
<dbReference type="GO" id="GO:0006351">
    <property type="term" value="P:DNA-templated transcription"/>
    <property type="evidence" value="ECO:0007669"/>
    <property type="project" value="InterPro"/>
</dbReference>
<keyword evidence="2" id="KW-0539">Nucleus</keyword>
<dbReference type="InterPro" id="IPR007219">
    <property type="entry name" value="XnlR_reg_dom"/>
</dbReference>
<dbReference type="PROSITE" id="PS00463">
    <property type="entry name" value="ZN2_CY6_FUNGAL_1"/>
    <property type="match status" value="1"/>
</dbReference>
<evidence type="ECO:0000259" key="4">
    <source>
        <dbReference type="PROSITE" id="PS50048"/>
    </source>
</evidence>
<comment type="caution">
    <text evidence="5">The sequence shown here is derived from an EMBL/GenBank/DDBJ whole genome shotgun (WGS) entry which is preliminary data.</text>
</comment>
<gene>
    <name evidence="5" type="ORF">BKA55DRAFT_584241</name>
</gene>
<accession>A0A9P9FZU1</accession>
<feature type="compositionally biased region" description="Low complexity" evidence="3">
    <location>
        <begin position="83"/>
        <end position="96"/>
    </location>
</feature>
<reference evidence="5" key="1">
    <citation type="journal article" date="2021" name="Nat. Commun.">
        <title>Genetic determinants of endophytism in the Arabidopsis root mycobiome.</title>
        <authorList>
            <person name="Mesny F."/>
            <person name="Miyauchi S."/>
            <person name="Thiergart T."/>
            <person name="Pickel B."/>
            <person name="Atanasova L."/>
            <person name="Karlsson M."/>
            <person name="Huettel B."/>
            <person name="Barry K.W."/>
            <person name="Haridas S."/>
            <person name="Chen C."/>
            <person name="Bauer D."/>
            <person name="Andreopoulos W."/>
            <person name="Pangilinan J."/>
            <person name="LaButti K."/>
            <person name="Riley R."/>
            <person name="Lipzen A."/>
            <person name="Clum A."/>
            <person name="Drula E."/>
            <person name="Henrissat B."/>
            <person name="Kohler A."/>
            <person name="Grigoriev I.V."/>
            <person name="Martin F.M."/>
            <person name="Hacquard S."/>
        </authorList>
    </citation>
    <scope>NUCLEOTIDE SEQUENCE</scope>
    <source>
        <strain evidence="5">MPI-CAGE-AT-0023</strain>
    </source>
</reference>
<dbReference type="Pfam" id="PF04082">
    <property type="entry name" value="Fungal_trans"/>
    <property type="match status" value="1"/>
</dbReference>
<dbReference type="CDD" id="cd12148">
    <property type="entry name" value="fungal_TF_MHR"/>
    <property type="match status" value="1"/>
</dbReference>
<evidence type="ECO:0000256" key="1">
    <source>
        <dbReference type="ARBA" id="ARBA00022723"/>
    </source>
</evidence>
<dbReference type="CDD" id="cd00067">
    <property type="entry name" value="GAL4"/>
    <property type="match status" value="1"/>
</dbReference>
<keyword evidence="6" id="KW-1185">Reference proteome</keyword>
<dbReference type="GO" id="GO:0003677">
    <property type="term" value="F:DNA binding"/>
    <property type="evidence" value="ECO:0007669"/>
    <property type="project" value="InterPro"/>
</dbReference>
<name>A0A9P9FZU1_FUSRE</name>
<evidence type="ECO:0000256" key="3">
    <source>
        <dbReference type="SAM" id="MobiDB-lite"/>
    </source>
</evidence>
<dbReference type="SUPFAM" id="SSF57701">
    <property type="entry name" value="Zn2/Cys6 DNA-binding domain"/>
    <property type="match status" value="1"/>
</dbReference>
<feature type="domain" description="Zn(2)-C6 fungal-type" evidence="4">
    <location>
        <begin position="12"/>
        <end position="46"/>
    </location>
</feature>
<dbReference type="AlphaFoldDB" id="A0A9P9FZU1"/>
<dbReference type="PANTHER" id="PTHR47425:SF2">
    <property type="entry name" value="FARB-RELATED"/>
    <property type="match status" value="1"/>
</dbReference>
<dbReference type="InterPro" id="IPR036864">
    <property type="entry name" value="Zn2-C6_fun-type_DNA-bd_sf"/>
</dbReference>
<dbReference type="EMBL" id="JAGMUX010000025">
    <property type="protein sequence ID" value="KAH7227161.1"/>
    <property type="molecule type" value="Genomic_DNA"/>
</dbReference>
<proteinExistence type="predicted"/>
<evidence type="ECO:0000313" key="5">
    <source>
        <dbReference type="EMBL" id="KAH7227161.1"/>
    </source>
</evidence>
<dbReference type="InterPro" id="IPR052761">
    <property type="entry name" value="Fungal_Detox/Toxin_TFs"/>
</dbReference>
<dbReference type="PANTHER" id="PTHR47425">
    <property type="entry name" value="FARB-RELATED"/>
    <property type="match status" value="1"/>
</dbReference>
<dbReference type="GO" id="GO:0008270">
    <property type="term" value="F:zinc ion binding"/>
    <property type="evidence" value="ECO:0007669"/>
    <property type="project" value="InterPro"/>
</dbReference>
<dbReference type="OrthoDB" id="5121955at2759"/>
<keyword evidence="1" id="KW-0479">Metal-binding</keyword>
<dbReference type="Pfam" id="PF00172">
    <property type="entry name" value="Zn_clus"/>
    <property type="match status" value="1"/>
</dbReference>